<sequence length="262" mass="27955">MFTILFLILFLILFFIIGNSEVTAQNFPQTPTGHVNDYADVLNSNQEQQLERKLRAYRDSTSNVIAIAILDNLQGVTREEAANRIFNSWRMWEGERQNGVLILVAVDDRQMQIEVGYGLEGAVTDLMAGRIVDQILRPNFRRNDFYSGLDDASTTIMQLAAGEYDAVEMMQNDDSPGLDIIALIIILLVIYTIVRAVGGPPKKGMRRRKRHTIGSGGVVVWGGGFGGGGRSSGGFGGGGGGFGGFGGGGGFGSGGGGAGGGW</sequence>
<feature type="transmembrane region" description="Helical" evidence="1">
    <location>
        <begin position="180"/>
        <end position="198"/>
    </location>
</feature>
<accession>A0A2N0VGU6</accession>
<dbReference type="EMBL" id="PISP01000003">
    <property type="protein sequence ID" value="PKD43409.1"/>
    <property type="molecule type" value="Genomic_DNA"/>
</dbReference>
<organism evidence="3 4">
    <name type="scientific">Rhodohalobacter barkolensis</name>
    <dbReference type="NCBI Taxonomy" id="2053187"/>
    <lineage>
        <taxon>Bacteria</taxon>
        <taxon>Pseudomonadati</taxon>
        <taxon>Balneolota</taxon>
        <taxon>Balneolia</taxon>
        <taxon>Balneolales</taxon>
        <taxon>Balneolaceae</taxon>
        <taxon>Rhodohalobacter</taxon>
    </lineage>
</organism>
<reference evidence="3 4" key="1">
    <citation type="submission" date="2017-11" db="EMBL/GenBank/DDBJ databases">
        <title>Rhodohalobacter 15182 sp. nov., isolated from a salt lake.</title>
        <authorList>
            <person name="Han S."/>
        </authorList>
    </citation>
    <scope>NUCLEOTIDE SEQUENCE [LARGE SCALE GENOMIC DNA]</scope>
    <source>
        <strain evidence="3 4">15182</strain>
    </source>
</reference>
<evidence type="ECO:0000256" key="1">
    <source>
        <dbReference type="SAM" id="Phobius"/>
    </source>
</evidence>
<evidence type="ECO:0000313" key="4">
    <source>
        <dbReference type="Proteomes" id="UP000233398"/>
    </source>
</evidence>
<keyword evidence="1" id="KW-0472">Membrane</keyword>
<protein>
    <recommendedName>
        <fullName evidence="2">TPM domain-containing protein</fullName>
    </recommendedName>
</protein>
<gene>
    <name evidence="3" type="ORF">CWD77_10130</name>
</gene>
<comment type="caution">
    <text evidence="3">The sequence shown here is derived from an EMBL/GenBank/DDBJ whole genome shotgun (WGS) entry which is preliminary data.</text>
</comment>
<dbReference type="PANTHER" id="PTHR30373">
    <property type="entry name" value="UPF0603 PROTEIN YGCG"/>
    <property type="match status" value="1"/>
</dbReference>
<dbReference type="Proteomes" id="UP000233398">
    <property type="component" value="Unassembled WGS sequence"/>
</dbReference>
<dbReference type="AlphaFoldDB" id="A0A2N0VGU6"/>
<keyword evidence="1" id="KW-1133">Transmembrane helix</keyword>
<dbReference type="PANTHER" id="PTHR30373:SF2">
    <property type="entry name" value="UPF0603 PROTEIN YGCG"/>
    <property type="match status" value="1"/>
</dbReference>
<evidence type="ECO:0000259" key="2">
    <source>
        <dbReference type="Pfam" id="PF04536"/>
    </source>
</evidence>
<feature type="domain" description="TPM" evidence="2">
    <location>
        <begin position="35"/>
        <end position="158"/>
    </location>
</feature>
<keyword evidence="4" id="KW-1185">Reference proteome</keyword>
<keyword evidence="1" id="KW-0812">Transmembrane</keyword>
<evidence type="ECO:0000313" key="3">
    <source>
        <dbReference type="EMBL" id="PKD43409.1"/>
    </source>
</evidence>
<name>A0A2N0VGU6_9BACT</name>
<dbReference type="Gene3D" id="3.10.310.50">
    <property type="match status" value="1"/>
</dbReference>
<dbReference type="InterPro" id="IPR007621">
    <property type="entry name" value="TPM_dom"/>
</dbReference>
<proteinExistence type="predicted"/>
<dbReference type="Pfam" id="PF04536">
    <property type="entry name" value="TPM_phosphatase"/>
    <property type="match status" value="1"/>
</dbReference>